<dbReference type="eggNOG" id="COG0308">
    <property type="taxonomic scope" value="Bacteria"/>
</dbReference>
<feature type="transmembrane region" description="Helical" evidence="1">
    <location>
        <begin position="20"/>
        <end position="38"/>
    </location>
</feature>
<feature type="transmembrane region" description="Helical" evidence="1">
    <location>
        <begin position="50"/>
        <end position="72"/>
    </location>
</feature>
<evidence type="ECO:0000313" key="2">
    <source>
        <dbReference type="EMBL" id="EET86239.1"/>
    </source>
</evidence>
<keyword evidence="1" id="KW-0472">Membrane</keyword>
<comment type="caution">
    <text evidence="2">The sequence shown here is derived from an EMBL/GenBank/DDBJ whole genome shotgun (WGS) entry which is preliminary data.</text>
</comment>
<name>C6PX02_9CLOT</name>
<evidence type="ECO:0008006" key="4">
    <source>
        <dbReference type="Google" id="ProtNLM"/>
    </source>
</evidence>
<keyword evidence="1" id="KW-1133">Transmembrane helix</keyword>
<sequence>MNLFSYLIVELNRIFHLKNVYVVILLIIFSPAIGFTLKEALHNQVPSQNFIMNFYTSTILVSGSLFSLLTFIEFHHINKENIRALTDNIISPLILNLVRIVAIEVIATSSVIITGLIYIPYFVMKMEYSFDAYTYFKNFFLFIPFSTLLSILASFAFYQILHRTLKKYMVFF</sequence>
<evidence type="ECO:0000313" key="3">
    <source>
        <dbReference type="Proteomes" id="UP000004198"/>
    </source>
</evidence>
<dbReference type="STRING" id="536227.Ccar_04360"/>
<keyword evidence="3" id="KW-1185">Reference proteome</keyword>
<feature type="transmembrane region" description="Helical" evidence="1">
    <location>
        <begin position="139"/>
        <end position="161"/>
    </location>
</feature>
<dbReference type="Proteomes" id="UP000004198">
    <property type="component" value="Unassembled WGS sequence"/>
</dbReference>
<gene>
    <name evidence="2" type="ORF">CcarbDRAFT_3319</name>
</gene>
<dbReference type="PATRIC" id="fig|536227.13.peg.921"/>
<accession>C6PX02</accession>
<dbReference type="EMBL" id="ACVI01000060">
    <property type="protein sequence ID" value="EET86239.1"/>
    <property type="molecule type" value="Genomic_DNA"/>
</dbReference>
<dbReference type="RefSeq" id="WP_007062204.1">
    <property type="nucleotide sequence ID" value="NZ_ACVI01000060.1"/>
</dbReference>
<dbReference type="KEGG" id="cck:Ccar_04360"/>
<organism evidence="2 3">
    <name type="scientific">Clostridium carboxidivorans P7</name>
    <dbReference type="NCBI Taxonomy" id="536227"/>
    <lineage>
        <taxon>Bacteria</taxon>
        <taxon>Bacillati</taxon>
        <taxon>Bacillota</taxon>
        <taxon>Clostridia</taxon>
        <taxon>Eubacteriales</taxon>
        <taxon>Clostridiaceae</taxon>
        <taxon>Clostridium</taxon>
    </lineage>
</organism>
<protein>
    <recommendedName>
        <fullName evidence="4">ABC transporter permease</fullName>
    </recommendedName>
</protein>
<proteinExistence type="predicted"/>
<dbReference type="AlphaFoldDB" id="C6PX02"/>
<evidence type="ECO:0000256" key="1">
    <source>
        <dbReference type="SAM" id="Phobius"/>
    </source>
</evidence>
<keyword evidence="1" id="KW-0812">Transmembrane</keyword>
<dbReference type="OrthoDB" id="9814383at2"/>
<feature type="transmembrane region" description="Helical" evidence="1">
    <location>
        <begin position="93"/>
        <end position="119"/>
    </location>
</feature>
<reference evidence="2 3" key="1">
    <citation type="submission" date="2009-06" db="EMBL/GenBank/DDBJ databases">
        <title>The draft genome of Clostridium carboxidivorans P7.</title>
        <authorList>
            <consortium name="US DOE Joint Genome Institute (JGI-PGF)"/>
            <person name="Lucas S."/>
            <person name="Copeland A."/>
            <person name="Lapidus A."/>
            <person name="Glavina del Rio T."/>
            <person name="Tice H."/>
            <person name="Bruce D."/>
            <person name="Goodwin L."/>
            <person name="Pitluck S."/>
            <person name="Larimer F."/>
            <person name="Land M.L."/>
            <person name="Hauser L."/>
            <person name="Hemme C.L."/>
        </authorList>
    </citation>
    <scope>NUCLEOTIDE SEQUENCE [LARGE SCALE GENOMIC DNA]</scope>
    <source>
        <strain evidence="2 3">P7</strain>
    </source>
</reference>